<evidence type="ECO:0000313" key="9">
    <source>
        <dbReference type="EMBL" id="CAF4324778.1"/>
    </source>
</evidence>
<gene>
    <name evidence="8" type="ORF">GPM918_LOCUS34760</name>
    <name evidence="9" type="ORF">SRO942_LOCUS35466</name>
</gene>
<feature type="transmembrane region" description="Helical" evidence="7">
    <location>
        <begin position="126"/>
        <end position="147"/>
    </location>
</feature>
<dbReference type="PANTHER" id="PTHR31806">
    <property type="entry name" value="PURINE-CYTOSINE PERMEASE FCY2-RELATED"/>
    <property type="match status" value="1"/>
</dbReference>
<comment type="subcellular location">
    <subcellularLocation>
        <location evidence="1">Membrane</location>
        <topology evidence="1">Multi-pass membrane protein</topology>
    </subcellularLocation>
</comment>
<dbReference type="GO" id="GO:0005886">
    <property type="term" value="C:plasma membrane"/>
    <property type="evidence" value="ECO:0007669"/>
    <property type="project" value="TreeGrafter"/>
</dbReference>
<evidence type="ECO:0000256" key="2">
    <source>
        <dbReference type="ARBA" id="ARBA00008974"/>
    </source>
</evidence>
<accession>A0A815PPL4</accession>
<comment type="similarity">
    <text evidence="2">Belongs to the purine-cytosine permease (2.A.39) family.</text>
</comment>
<dbReference type="EMBL" id="CAJNOQ010019510">
    <property type="protein sequence ID" value="CAF1451698.1"/>
    <property type="molecule type" value="Genomic_DNA"/>
</dbReference>
<dbReference type="Pfam" id="PF02133">
    <property type="entry name" value="Transp_cyt_pur"/>
    <property type="match status" value="1"/>
</dbReference>
<keyword evidence="10" id="KW-1185">Reference proteome</keyword>
<reference evidence="8" key="1">
    <citation type="submission" date="2021-02" db="EMBL/GenBank/DDBJ databases">
        <authorList>
            <person name="Nowell W R."/>
        </authorList>
    </citation>
    <scope>NUCLEOTIDE SEQUENCE</scope>
</reference>
<keyword evidence="4 7" id="KW-0812">Transmembrane</keyword>
<evidence type="ECO:0000256" key="7">
    <source>
        <dbReference type="SAM" id="Phobius"/>
    </source>
</evidence>
<dbReference type="InterPro" id="IPR026030">
    <property type="entry name" value="Pur-cyt_permease_Fcy2/21/22"/>
</dbReference>
<feature type="transmembrane region" description="Helical" evidence="7">
    <location>
        <begin position="59"/>
        <end position="82"/>
    </location>
</feature>
<feature type="transmembrane region" description="Helical" evidence="7">
    <location>
        <begin position="94"/>
        <end position="114"/>
    </location>
</feature>
<dbReference type="InterPro" id="IPR001248">
    <property type="entry name" value="Pur-cyt_permease"/>
</dbReference>
<organism evidence="8 10">
    <name type="scientific">Didymodactylos carnosus</name>
    <dbReference type="NCBI Taxonomy" id="1234261"/>
    <lineage>
        <taxon>Eukaryota</taxon>
        <taxon>Metazoa</taxon>
        <taxon>Spiralia</taxon>
        <taxon>Gnathifera</taxon>
        <taxon>Rotifera</taxon>
        <taxon>Eurotatoria</taxon>
        <taxon>Bdelloidea</taxon>
        <taxon>Philodinida</taxon>
        <taxon>Philodinidae</taxon>
        <taxon>Didymodactylos</taxon>
    </lineage>
</organism>
<keyword evidence="6 7" id="KW-0472">Membrane</keyword>
<dbReference type="OrthoDB" id="2116389at2759"/>
<evidence type="ECO:0000256" key="5">
    <source>
        <dbReference type="ARBA" id="ARBA00022989"/>
    </source>
</evidence>
<evidence type="ECO:0000256" key="1">
    <source>
        <dbReference type="ARBA" id="ARBA00004141"/>
    </source>
</evidence>
<evidence type="ECO:0000313" key="8">
    <source>
        <dbReference type="EMBL" id="CAF1451698.1"/>
    </source>
</evidence>
<proteinExistence type="inferred from homology"/>
<dbReference type="GO" id="GO:0022857">
    <property type="term" value="F:transmembrane transporter activity"/>
    <property type="evidence" value="ECO:0007669"/>
    <property type="project" value="InterPro"/>
</dbReference>
<evidence type="ECO:0000256" key="3">
    <source>
        <dbReference type="ARBA" id="ARBA00022448"/>
    </source>
</evidence>
<feature type="transmembrane region" description="Helical" evidence="7">
    <location>
        <begin position="167"/>
        <end position="186"/>
    </location>
</feature>
<keyword evidence="3" id="KW-0813">Transport</keyword>
<comment type="caution">
    <text evidence="8">The sequence shown here is derived from an EMBL/GenBank/DDBJ whole genome shotgun (WGS) entry which is preliminary data.</text>
</comment>
<dbReference type="PANTHER" id="PTHR31806:SF1">
    <property type="entry name" value="PURINE-CYTOSINE PERMEASE FCY2-RELATED"/>
    <property type="match status" value="1"/>
</dbReference>
<dbReference type="AlphaFoldDB" id="A0A815PPL4"/>
<dbReference type="Proteomes" id="UP000681722">
    <property type="component" value="Unassembled WGS sequence"/>
</dbReference>
<evidence type="ECO:0000313" key="10">
    <source>
        <dbReference type="Proteomes" id="UP000663829"/>
    </source>
</evidence>
<feature type="non-terminal residue" evidence="8">
    <location>
        <position position="1"/>
    </location>
</feature>
<evidence type="ECO:0000256" key="4">
    <source>
        <dbReference type="ARBA" id="ARBA00022692"/>
    </source>
</evidence>
<sequence length="188" mass="19746">MCALLVPIAPTDSTLVPSTGRWARFSQILNKLDSLGVEARGIARITSEERTDSKLINTAMIWIAANTVISCFAIGTLGPAVFNLGLYDSFATVTFFNLLGALPVAAMACAGPASGLRTMVFSRFSWGYYGASLAASLNCIAAIGWSAVNCITGGQTLRVVSNNTLPVAVGVIIIAICTLVLSFAGYKW</sequence>
<dbReference type="Gene3D" id="1.10.4160.10">
    <property type="entry name" value="Hydantoin permease"/>
    <property type="match status" value="1"/>
</dbReference>
<dbReference type="EMBL" id="CAJOBC010084959">
    <property type="protein sequence ID" value="CAF4324778.1"/>
    <property type="molecule type" value="Genomic_DNA"/>
</dbReference>
<keyword evidence="5 7" id="KW-1133">Transmembrane helix</keyword>
<dbReference type="Proteomes" id="UP000663829">
    <property type="component" value="Unassembled WGS sequence"/>
</dbReference>
<evidence type="ECO:0000256" key="6">
    <source>
        <dbReference type="ARBA" id="ARBA00023136"/>
    </source>
</evidence>
<protein>
    <submittedName>
        <fullName evidence="8">Uncharacterized protein</fullName>
    </submittedName>
</protein>
<name>A0A815PPL4_9BILA</name>